<protein>
    <submittedName>
        <fullName evidence="13">Uncharacterized protein</fullName>
    </submittedName>
</protein>
<keyword evidence="6 9" id="KW-0378">Hydrolase</keyword>
<keyword evidence="4 9" id="KW-0645">Protease</keyword>
<dbReference type="PRINTS" id="PR00723">
    <property type="entry name" value="SUBTILISIN"/>
</dbReference>
<dbReference type="Pfam" id="PF00082">
    <property type="entry name" value="Peptidase_S8"/>
    <property type="match status" value="3"/>
</dbReference>
<dbReference type="InterPro" id="IPR034197">
    <property type="entry name" value="Peptidases_S8_3"/>
</dbReference>
<dbReference type="EMBL" id="JAKUCV010004952">
    <property type="protein sequence ID" value="KAJ4833427.1"/>
    <property type="molecule type" value="Genomic_DNA"/>
</dbReference>
<dbReference type="InterPro" id="IPR015500">
    <property type="entry name" value="Peptidase_S8_subtilisin-rel"/>
</dbReference>
<dbReference type="InterPro" id="IPR037045">
    <property type="entry name" value="S8pro/Inhibitor_I9_sf"/>
</dbReference>
<comment type="caution">
    <text evidence="13">The sequence shown here is derived from an EMBL/GenBank/DDBJ whole genome shotgun (WGS) entry which is preliminary data.</text>
</comment>
<dbReference type="CDD" id="cd02120">
    <property type="entry name" value="PA_subtilisin_like"/>
    <property type="match status" value="3"/>
</dbReference>
<evidence type="ECO:0000313" key="14">
    <source>
        <dbReference type="Proteomes" id="UP001141552"/>
    </source>
</evidence>
<evidence type="ECO:0000256" key="9">
    <source>
        <dbReference type="PROSITE-ProRule" id="PRU01240"/>
    </source>
</evidence>
<dbReference type="InterPro" id="IPR000209">
    <property type="entry name" value="Peptidase_S8/S53_dom"/>
</dbReference>
<gene>
    <name evidence="13" type="ORF">Tsubulata_034354</name>
</gene>
<reference evidence="13" key="2">
    <citation type="journal article" date="2023" name="Plants (Basel)">
        <title>Annotation of the Turnera subulata (Passifloraceae) Draft Genome Reveals the S-Locus Evolved after the Divergence of Turneroideae from Passifloroideae in a Stepwise Manner.</title>
        <authorList>
            <person name="Henning P.M."/>
            <person name="Roalson E.H."/>
            <person name="Mir W."/>
            <person name="McCubbin A.G."/>
            <person name="Shore J.S."/>
        </authorList>
    </citation>
    <scope>NUCLEOTIDE SEQUENCE</scope>
    <source>
        <strain evidence="13">F60SS</strain>
    </source>
</reference>
<evidence type="ECO:0000256" key="8">
    <source>
        <dbReference type="PIRSR" id="PIRSR615500-1"/>
    </source>
</evidence>
<dbReference type="Pfam" id="PF05922">
    <property type="entry name" value="Inhibitor_I9"/>
    <property type="match status" value="3"/>
</dbReference>
<dbReference type="OrthoDB" id="1735869at2759"/>
<comment type="subcellular location">
    <subcellularLocation>
        <location evidence="1">Secreted</location>
    </subcellularLocation>
</comment>
<evidence type="ECO:0000259" key="10">
    <source>
        <dbReference type="Pfam" id="PF00082"/>
    </source>
</evidence>
<organism evidence="13 14">
    <name type="scientific">Turnera subulata</name>
    <dbReference type="NCBI Taxonomy" id="218843"/>
    <lineage>
        <taxon>Eukaryota</taxon>
        <taxon>Viridiplantae</taxon>
        <taxon>Streptophyta</taxon>
        <taxon>Embryophyta</taxon>
        <taxon>Tracheophyta</taxon>
        <taxon>Spermatophyta</taxon>
        <taxon>Magnoliopsida</taxon>
        <taxon>eudicotyledons</taxon>
        <taxon>Gunneridae</taxon>
        <taxon>Pentapetalae</taxon>
        <taxon>rosids</taxon>
        <taxon>fabids</taxon>
        <taxon>Malpighiales</taxon>
        <taxon>Passifloraceae</taxon>
        <taxon>Turnera</taxon>
    </lineage>
</organism>
<dbReference type="Proteomes" id="UP001141552">
    <property type="component" value="Unassembled WGS sequence"/>
</dbReference>
<evidence type="ECO:0000313" key="13">
    <source>
        <dbReference type="EMBL" id="KAJ4833427.1"/>
    </source>
</evidence>
<keyword evidence="3" id="KW-0964">Secreted</keyword>
<feature type="active site" description="Charge relay system" evidence="8 9">
    <location>
        <position position="497"/>
    </location>
</feature>
<dbReference type="InterPro" id="IPR036852">
    <property type="entry name" value="Peptidase_S8/S53_dom_sf"/>
</dbReference>
<dbReference type="Gene3D" id="2.60.40.2310">
    <property type="match status" value="2"/>
</dbReference>
<keyword evidence="14" id="KW-1185">Reference proteome</keyword>
<proteinExistence type="inferred from homology"/>
<dbReference type="GO" id="GO:0004252">
    <property type="term" value="F:serine-type endopeptidase activity"/>
    <property type="evidence" value="ECO:0007669"/>
    <property type="project" value="UniProtKB-UniRule"/>
</dbReference>
<dbReference type="GO" id="GO:0006508">
    <property type="term" value="P:proteolysis"/>
    <property type="evidence" value="ECO:0007669"/>
    <property type="project" value="UniProtKB-KW"/>
</dbReference>
<name>A0A9Q0FKZ9_9ROSI</name>
<evidence type="ECO:0000256" key="5">
    <source>
        <dbReference type="ARBA" id="ARBA00022729"/>
    </source>
</evidence>
<dbReference type="GO" id="GO:0005576">
    <property type="term" value="C:extracellular region"/>
    <property type="evidence" value="ECO:0007669"/>
    <property type="project" value="UniProtKB-SubCell"/>
</dbReference>
<dbReference type="Gene3D" id="3.50.30.30">
    <property type="match status" value="2"/>
</dbReference>
<dbReference type="PROSITE" id="PS51892">
    <property type="entry name" value="SUBTILASE"/>
    <property type="match status" value="2"/>
</dbReference>
<feature type="domain" description="Peptidase S8/S53" evidence="10">
    <location>
        <begin position="1390"/>
        <end position="1544"/>
    </location>
</feature>
<feature type="domain" description="Peptidase S8/S53" evidence="10">
    <location>
        <begin position="124"/>
        <end position="548"/>
    </location>
</feature>
<dbReference type="Gene3D" id="3.40.50.200">
    <property type="entry name" value="Peptidase S8/S53 domain"/>
    <property type="match status" value="3"/>
</dbReference>
<evidence type="ECO:0000256" key="4">
    <source>
        <dbReference type="ARBA" id="ARBA00022670"/>
    </source>
</evidence>
<feature type="domain" description="Inhibitor I9" evidence="11">
    <location>
        <begin position="699"/>
        <end position="774"/>
    </location>
</feature>
<feature type="domain" description="Subtilisin-like protease fibronectin type-III" evidence="12">
    <location>
        <begin position="1197"/>
        <end position="1289"/>
    </location>
</feature>
<keyword evidence="7 9" id="KW-0720">Serine protease</keyword>
<feature type="domain" description="Inhibitor I9" evidence="11">
    <location>
        <begin position="1291"/>
        <end position="1360"/>
    </location>
</feature>
<dbReference type="CDD" id="cd04852">
    <property type="entry name" value="Peptidases_S8_3"/>
    <property type="match status" value="1"/>
</dbReference>
<sequence length="1682" mass="176642">MVIVASQLCNAAEEDRKASLQEYIVYMGSLPEGDYTQSSVHLSLLQEVITDQQSSLENLLIRSYKRSFNGFSAKLTKKEAESLAGREGVVSVFPNTKLKLLTTRSWDFMGFSESLSQSPKGAASDIVVGVIDSGIWPESESFSDEGLAAPPAKWKGARYYSEDFGSARDSMGHGTHTASTAAGNIVRNASFFGVGNGSARGGLPSSRIAAYKVCGNDGCPTSAILAAFDDAIADGVDLITISIGPGYAGPLELDGIAIGAFHAMAKGILTLQAAGNSGPGFGTTASVAPWLFSVAASTTDRLFVTKLVLGNNKTFIGNAINSFSLNGTKFPLIYGRDAAIPMCENAAGSCLGGCLDSRKVKGKIVVCDESGSSGVVAKAGGIGAICPFSSPDDSSVVTLPAVGLSPQDYGAVEAYQNSTKLARGEILKTEAVQDSFAPIVASFSSRGPNMISQDILKPDISAPGVDILAAYPPTVSPAQYPDEDKRRTKFNIISGTSMACPHVAGVAAYVKASHPDWSPSAIKSAIMTTAWPMKNTKVATDEFDFGSGHVNPVEAINPGLVYETSKDDYVNFLCSIGYDAAKLKIITGDKNVSCPTKGSSQSGGLNYPSMVAEVPESEAFKIVFNRTVTNVGVAVSNYKAQVLVSSSSKLKITVVPQALSFKTINEKQSFTVTVDGEGLEALSLESASVVWSDGKHNEYIVYMGSLPEGDYRPSSHHLSLLQEVTQQSALENLLIRSYKRSFNGFSAKLTKKEAERLASREGVVSVFPSTKLKLLTTRSWDFMGFSESLSKSPPRGAASDIVVGVIDTGIWPESESFSDEGLAAPPAKWKGACGCSTAAILAAFDDAIADGVDLITISIGPNSAQALEKDVIAIGGFHAMAKGALTVQAAGNSGPDRGSTGSVAPWLLSVAASTTDRLFVTKLVLGNKKTFTGNGINSFSLNGTQFPLIYGKDAAASDPACQQLARSCYGGCLDSKKVKGKIVVCDESGNDFVVAKAGAIGAISPYSSPDVSFIVSLPAVGLGIQEFTAVAAYQNSTKLPTGEILKTEGIKDSSAPFVASFSSRGPNMISQDILKPDISAPGVDILAAYPPTVPPVQYPDEDKRRVKFNILSGTSMACPHVAAWPMNNTKFVTDEFEYGSGHINPVQAINPGLVYETSKDDYVNFLCSMGYDAAKLKTITGENVSCPTKGSSHSGGLNYPSMVAKVTESEAFEIEFNRTVTNVGVAVSNYKAQVLVSSSSKLKITVVPQALSFKTINEKQSFTVTVDGEGLEAQSLVSASVVWSDGKHNEYIVYMGSLPEGDYRPSSHHLSLLQEVTEQKRSYKRSFNGFCAKLTKKEAESLASKEGVVSVFPSTKLKLHTTRSWDFMGFSESISKSPPRGAARARYYSEDFGSARDSAGHGTHTASTAAGSIVRNASFFGVGNGSARGGLPSSRIAAYKVCSRFECPSGATLAAFDDAIADGVDLITISSGPCSPEPLEQDVIAIGAFHAMAKGILTVQAAGNEGPGRGTVESVAPWVFSVAASTTDRLFATKLVLGNNKTFMGMNGINTFSLNGTQFPLINGKDAAASDPTCDPSLARFCFGGCLDSKKVKGKILVCDGRSSAGDVAIAGGIGAITPSDSSNFTYIVPLPAVGLGPQDLTAVKAYQDSTKLPTAEILKTEGIKDSSAPIVASFSSRVVQT</sequence>
<evidence type="ECO:0000256" key="3">
    <source>
        <dbReference type="ARBA" id="ARBA00022525"/>
    </source>
</evidence>
<dbReference type="InterPro" id="IPR041469">
    <property type="entry name" value="Subtilisin-like_FN3"/>
</dbReference>
<evidence type="ECO:0000256" key="7">
    <source>
        <dbReference type="ARBA" id="ARBA00022825"/>
    </source>
</evidence>
<accession>A0A9Q0FKZ9</accession>
<dbReference type="PANTHER" id="PTHR10795">
    <property type="entry name" value="PROPROTEIN CONVERTASE SUBTILISIN/KEXIN"/>
    <property type="match status" value="1"/>
</dbReference>
<feature type="active site" description="Charge relay system" evidence="8 9">
    <location>
        <position position="132"/>
    </location>
</feature>
<dbReference type="PROSITE" id="PS00138">
    <property type="entry name" value="SUBTILASE_SER"/>
    <property type="match status" value="2"/>
</dbReference>
<dbReference type="InterPro" id="IPR023828">
    <property type="entry name" value="Peptidase_S8_Ser-AS"/>
</dbReference>
<dbReference type="InterPro" id="IPR045051">
    <property type="entry name" value="SBT"/>
</dbReference>
<dbReference type="Gene3D" id="3.30.70.80">
    <property type="entry name" value="Peptidase S8 propeptide/proteinase inhibitor I9"/>
    <property type="match status" value="1"/>
</dbReference>
<dbReference type="InterPro" id="IPR010259">
    <property type="entry name" value="S8pro/Inhibitor_I9"/>
</dbReference>
<comment type="similarity">
    <text evidence="2 9">Belongs to the peptidase S8 family.</text>
</comment>
<evidence type="ECO:0000256" key="1">
    <source>
        <dbReference type="ARBA" id="ARBA00004613"/>
    </source>
</evidence>
<evidence type="ECO:0000256" key="6">
    <source>
        <dbReference type="ARBA" id="ARBA00022801"/>
    </source>
</evidence>
<reference evidence="13" key="1">
    <citation type="submission" date="2022-02" db="EMBL/GenBank/DDBJ databases">
        <authorList>
            <person name="Henning P.M."/>
            <person name="McCubbin A.G."/>
            <person name="Shore J.S."/>
        </authorList>
    </citation>
    <scope>NUCLEOTIDE SEQUENCE</scope>
    <source>
        <strain evidence="13">F60SS</strain>
        <tissue evidence="13">Leaves</tissue>
    </source>
</reference>
<feature type="domain" description="Subtilisin-like protease fibronectin type-III" evidence="12">
    <location>
        <begin position="605"/>
        <end position="697"/>
    </location>
</feature>
<keyword evidence="5" id="KW-0732">Signal</keyword>
<dbReference type="SUPFAM" id="SSF52743">
    <property type="entry name" value="Subtilisin-like"/>
    <property type="match status" value="3"/>
</dbReference>
<feature type="active site" description="Charge relay system" evidence="8 9">
    <location>
        <position position="173"/>
    </location>
</feature>
<feature type="domain" description="Inhibitor I9" evidence="11">
    <location>
        <begin position="23"/>
        <end position="100"/>
    </location>
</feature>
<evidence type="ECO:0000259" key="11">
    <source>
        <dbReference type="Pfam" id="PF05922"/>
    </source>
</evidence>
<evidence type="ECO:0000259" key="12">
    <source>
        <dbReference type="Pfam" id="PF17766"/>
    </source>
</evidence>
<dbReference type="Pfam" id="PF17766">
    <property type="entry name" value="fn3_6"/>
    <property type="match status" value="2"/>
</dbReference>
<evidence type="ECO:0000256" key="2">
    <source>
        <dbReference type="ARBA" id="ARBA00011073"/>
    </source>
</evidence>
<comment type="caution">
    <text evidence="9">Lacks conserved residue(s) required for the propagation of feature annotation.</text>
</comment>
<feature type="domain" description="Peptidase S8/S53" evidence="10">
    <location>
        <begin position="828"/>
        <end position="1123"/>
    </location>
</feature>